<dbReference type="STRING" id="391038.Bphy_5257"/>
<evidence type="ECO:0000256" key="7">
    <source>
        <dbReference type="SAM" id="Phobius"/>
    </source>
</evidence>
<feature type="transmembrane region" description="Helical" evidence="7">
    <location>
        <begin position="348"/>
        <end position="367"/>
    </location>
</feature>
<dbReference type="OrthoDB" id="9787548at2"/>
<evidence type="ECO:0000256" key="1">
    <source>
        <dbReference type="ARBA" id="ARBA00004141"/>
    </source>
</evidence>
<feature type="transmembrane region" description="Helical" evidence="7">
    <location>
        <begin position="255"/>
        <end position="280"/>
    </location>
</feature>
<keyword evidence="6 7" id="KW-0472">Membrane</keyword>
<protein>
    <submittedName>
        <fullName evidence="8">Natural resistance-associated macrophage protein</fullName>
    </submittedName>
</protein>
<evidence type="ECO:0000256" key="5">
    <source>
        <dbReference type="ARBA" id="ARBA00022989"/>
    </source>
</evidence>
<dbReference type="NCBIfam" id="NF037982">
    <property type="entry name" value="Nramp_1"/>
    <property type="match status" value="1"/>
</dbReference>
<evidence type="ECO:0000256" key="3">
    <source>
        <dbReference type="ARBA" id="ARBA00022692"/>
    </source>
</evidence>
<dbReference type="EMBL" id="CP001044">
    <property type="protein sequence ID" value="ACC74339.1"/>
    <property type="molecule type" value="Genomic_DNA"/>
</dbReference>
<name>B2JMU6_PARP8</name>
<dbReference type="InterPro" id="IPR001046">
    <property type="entry name" value="NRAMP_fam"/>
</dbReference>
<dbReference type="Proteomes" id="UP000001192">
    <property type="component" value="Chromosome 2"/>
</dbReference>
<dbReference type="PANTHER" id="PTHR11706">
    <property type="entry name" value="SOLUTE CARRIER PROTEIN FAMILY 11 MEMBER"/>
    <property type="match status" value="1"/>
</dbReference>
<dbReference type="GO" id="GO:0005886">
    <property type="term" value="C:plasma membrane"/>
    <property type="evidence" value="ECO:0007669"/>
    <property type="project" value="TreeGrafter"/>
</dbReference>
<keyword evidence="9" id="KW-1185">Reference proteome</keyword>
<dbReference type="HOGENOM" id="CLU_020088_6_2_4"/>
<organism evidence="8 9">
    <name type="scientific">Paraburkholderia phymatum (strain DSM 17167 / CIP 108236 / LMG 21445 / STM815)</name>
    <name type="common">Burkholderia phymatum</name>
    <dbReference type="NCBI Taxonomy" id="391038"/>
    <lineage>
        <taxon>Bacteria</taxon>
        <taxon>Pseudomonadati</taxon>
        <taxon>Pseudomonadota</taxon>
        <taxon>Betaproteobacteria</taxon>
        <taxon>Burkholderiales</taxon>
        <taxon>Burkholderiaceae</taxon>
        <taxon>Paraburkholderia</taxon>
    </lineage>
</organism>
<feature type="transmembrane region" description="Helical" evidence="7">
    <location>
        <begin position="57"/>
        <end position="78"/>
    </location>
</feature>
<keyword evidence="4" id="KW-0769">Symport</keyword>
<dbReference type="GO" id="GO:0005384">
    <property type="term" value="F:manganese ion transmembrane transporter activity"/>
    <property type="evidence" value="ECO:0007669"/>
    <property type="project" value="TreeGrafter"/>
</dbReference>
<feature type="transmembrane region" description="Helical" evidence="7">
    <location>
        <begin position="300"/>
        <end position="327"/>
    </location>
</feature>
<dbReference type="GO" id="GO:0015086">
    <property type="term" value="F:cadmium ion transmembrane transporter activity"/>
    <property type="evidence" value="ECO:0007669"/>
    <property type="project" value="TreeGrafter"/>
</dbReference>
<keyword evidence="3 7" id="KW-0812">Transmembrane</keyword>
<evidence type="ECO:0000256" key="2">
    <source>
        <dbReference type="ARBA" id="ARBA00022448"/>
    </source>
</evidence>
<feature type="transmembrane region" description="Helical" evidence="7">
    <location>
        <begin position="133"/>
        <end position="153"/>
    </location>
</feature>
<feature type="transmembrane region" description="Helical" evidence="7">
    <location>
        <begin position="373"/>
        <end position="396"/>
    </location>
</feature>
<dbReference type="GO" id="GO:0015293">
    <property type="term" value="F:symporter activity"/>
    <property type="evidence" value="ECO:0007669"/>
    <property type="project" value="UniProtKB-KW"/>
</dbReference>
<reference evidence="9" key="1">
    <citation type="journal article" date="2014" name="Stand. Genomic Sci.">
        <title>Complete genome sequence of Burkholderia phymatum STM815(T), a broad host range and efficient nitrogen-fixing symbiont of Mimosa species.</title>
        <authorList>
            <person name="Moulin L."/>
            <person name="Klonowska A."/>
            <person name="Caroline B."/>
            <person name="Booth K."/>
            <person name="Vriezen J.A."/>
            <person name="Melkonian R."/>
            <person name="James E.K."/>
            <person name="Young J.P."/>
            <person name="Bena G."/>
            <person name="Hauser L."/>
            <person name="Land M."/>
            <person name="Kyrpides N."/>
            <person name="Bruce D."/>
            <person name="Chain P."/>
            <person name="Copeland A."/>
            <person name="Pitluck S."/>
            <person name="Woyke T."/>
            <person name="Lizotte-Waniewski M."/>
            <person name="Bristow J."/>
            <person name="Riley M."/>
        </authorList>
    </citation>
    <scope>NUCLEOTIDE SEQUENCE [LARGE SCALE GENOMIC DNA]</scope>
    <source>
        <strain evidence="9">DSM 17167 / CIP 108236 / LMG 21445 / STM815</strain>
    </source>
</reference>
<feature type="transmembrane region" description="Helical" evidence="7">
    <location>
        <begin position="408"/>
        <end position="430"/>
    </location>
</feature>
<evidence type="ECO:0000256" key="4">
    <source>
        <dbReference type="ARBA" id="ARBA00022847"/>
    </source>
</evidence>
<dbReference type="AlphaFoldDB" id="B2JMU6"/>
<keyword evidence="2" id="KW-0813">Transport</keyword>
<comment type="subcellular location">
    <subcellularLocation>
        <location evidence="1">Membrane</location>
        <topology evidence="1">Multi-pass membrane protein</topology>
    </subcellularLocation>
</comment>
<feature type="transmembrane region" description="Helical" evidence="7">
    <location>
        <begin position="98"/>
        <end position="121"/>
    </location>
</feature>
<proteinExistence type="predicted"/>
<dbReference type="Pfam" id="PF01566">
    <property type="entry name" value="Nramp"/>
    <property type="match status" value="1"/>
</dbReference>
<dbReference type="KEGG" id="bph:Bphy_5257"/>
<gene>
    <name evidence="8" type="ordered locus">Bphy_5257</name>
</gene>
<dbReference type="PANTHER" id="PTHR11706:SF33">
    <property type="entry name" value="NATURAL RESISTANCE-ASSOCIATED MACROPHAGE PROTEIN 2"/>
    <property type="match status" value="1"/>
</dbReference>
<evidence type="ECO:0000256" key="6">
    <source>
        <dbReference type="ARBA" id="ARBA00023136"/>
    </source>
</evidence>
<dbReference type="eggNOG" id="COG1914">
    <property type="taxonomic scope" value="Bacteria"/>
</dbReference>
<dbReference type="GO" id="GO:0034755">
    <property type="term" value="P:iron ion transmembrane transport"/>
    <property type="evidence" value="ECO:0007669"/>
    <property type="project" value="TreeGrafter"/>
</dbReference>
<keyword evidence="5 7" id="KW-1133">Transmembrane helix</keyword>
<accession>B2JMU6</accession>
<feature type="transmembrane region" description="Helical" evidence="7">
    <location>
        <begin position="160"/>
        <end position="179"/>
    </location>
</feature>
<feature type="transmembrane region" description="Helical" evidence="7">
    <location>
        <begin position="199"/>
        <end position="218"/>
    </location>
</feature>
<sequence length="432" mass="46152">METYDKKPIDPELVVEDKAERSWMKRLGPGLITGAADDDPSGIATYTQAGAQFGFGLLWTMLLTYPLMVAIQSVSARLGRVTGRGLATNLRRRYPAPVLYAAVAVLLVTNTINIAADLAAMGAATQLVLGGPVQLYVVILGTVSLLLQVFVSYERYAQILKWLTLALFSYVALTFVIPIDWKAVAFGMVKPPVRLSGGYVTTVVAVLGTTISPYLFFWQASQEVEEIRSQPAQRPLLRAPMQASGQLKRINIDTWVGMAMSNAVAFFIMLSAAATLHVHHVEVKTTADAASALKPIAGEMAFALFSLGIVGTGLLALPVLAGSAAYATAGAMNWRNSLALQVNLAKQFYAVIAVALLGGVALTFAHLDPIKALYWSAVINGVAAVPIMALVMLMASDRSVMGEFALKGVLRWVGWLATAVMGMAAIGMFWPG</sequence>
<evidence type="ECO:0000313" key="9">
    <source>
        <dbReference type="Proteomes" id="UP000001192"/>
    </source>
</evidence>
<evidence type="ECO:0000313" key="8">
    <source>
        <dbReference type="EMBL" id="ACC74339.1"/>
    </source>
</evidence>